<dbReference type="InterPro" id="IPR036388">
    <property type="entry name" value="WH-like_DNA-bd_sf"/>
</dbReference>
<keyword evidence="4 6" id="KW-0804">Transcription</keyword>
<evidence type="ECO:0000256" key="3">
    <source>
        <dbReference type="ARBA" id="ARBA00023125"/>
    </source>
</evidence>
<dbReference type="PANTHER" id="PTHR12081:SF99">
    <property type="entry name" value="E2F TRANSCRIPTION FACTOR-LIKE E2FF ISOFORM X1"/>
    <property type="match status" value="1"/>
</dbReference>
<dbReference type="InterPro" id="IPR003316">
    <property type="entry name" value="E2F_WHTH_DNA-bd_dom"/>
</dbReference>
<comment type="subcellular location">
    <subcellularLocation>
        <location evidence="6">Nucleus</location>
    </subcellularLocation>
</comment>
<dbReference type="Pfam" id="PF02319">
    <property type="entry name" value="WHD_E2F_TDP"/>
    <property type="match status" value="2"/>
</dbReference>
<keyword evidence="9" id="KW-1185">Reference proteome</keyword>
<evidence type="ECO:0000256" key="2">
    <source>
        <dbReference type="ARBA" id="ARBA00023015"/>
    </source>
</evidence>
<dbReference type="SMART" id="SM01372">
    <property type="entry name" value="E2F_TDP"/>
    <property type="match status" value="2"/>
</dbReference>
<dbReference type="Proteomes" id="UP001234989">
    <property type="component" value="Chromosome 2"/>
</dbReference>
<evidence type="ECO:0000313" key="8">
    <source>
        <dbReference type="EMBL" id="WMV17494.1"/>
    </source>
</evidence>
<gene>
    <name evidence="8" type="ORF">MTR67_010879</name>
</gene>
<dbReference type="SUPFAM" id="SSF46785">
    <property type="entry name" value="Winged helix' DNA-binding domain"/>
    <property type="match status" value="2"/>
</dbReference>
<feature type="domain" description="E2F/DP family winged-helix DNA-binding" evidence="7">
    <location>
        <begin position="152"/>
        <end position="232"/>
    </location>
</feature>
<evidence type="ECO:0000256" key="6">
    <source>
        <dbReference type="RuleBase" id="RU003796"/>
    </source>
</evidence>
<dbReference type="FunFam" id="1.10.10.10:FF:000295">
    <property type="entry name" value="E2F transcription factor-like E2FE"/>
    <property type="match status" value="1"/>
</dbReference>
<evidence type="ECO:0000256" key="1">
    <source>
        <dbReference type="ARBA" id="ARBA00010940"/>
    </source>
</evidence>
<dbReference type="PANTHER" id="PTHR12081">
    <property type="entry name" value="TRANSCRIPTION FACTOR E2F"/>
    <property type="match status" value="1"/>
</dbReference>
<sequence>MSSSLHTEDSQWKNPSIYSRKDKSLGLLCSNFLKLCDREGEDSTIGLDNAADQLGLCSVFSSTSVERRRIYDIVNILESVGVLSRKAKNQYRWNGYSAISKAVDLLKKEGLKDLSTVSSTCHNVSNVIACNNSDVKEKGEGKTAGSNKIDNRKEKSLMILAQNFVKLFHCSDVDLISLDKAASTLLGDVHDPMAMKTKTRRLYDIANVFVSLNLIEKIRSPDNGKPVFRWIAWNENPRSGSLAAAKSDDSTRRTFGAEITNITPKRYRDDSSSDLMSNGLKRLKVAKDDELKDKKQEISAEQLNERGTKDFVFGPFGPSSLPRSGISGKENLKQIQNWEDLASKYHPQYQNKAANELFAHYVEAWESWQVEAANELHKQHEH</sequence>
<keyword evidence="5" id="KW-0131">Cell cycle</keyword>
<dbReference type="GO" id="GO:0090575">
    <property type="term" value="C:RNA polymerase II transcription regulator complex"/>
    <property type="evidence" value="ECO:0007669"/>
    <property type="project" value="TreeGrafter"/>
</dbReference>
<dbReference type="AlphaFoldDB" id="A0AAF0QCN3"/>
<keyword evidence="3 6" id="KW-0238">DNA-binding</keyword>
<reference evidence="8" key="1">
    <citation type="submission" date="2023-08" db="EMBL/GenBank/DDBJ databases">
        <title>A de novo genome assembly of Solanum verrucosum Schlechtendal, a Mexican diploid species geographically isolated from the other diploid A-genome species in potato relatives.</title>
        <authorList>
            <person name="Hosaka K."/>
        </authorList>
    </citation>
    <scope>NUCLEOTIDE SEQUENCE</scope>
    <source>
        <tissue evidence="8">Young leaves</tissue>
    </source>
</reference>
<dbReference type="EMBL" id="CP133613">
    <property type="protein sequence ID" value="WMV17494.1"/>
    <property type="molecule type" value="Genomic_DNA"/>
</dbReference>
<keyword evidence="2 6" id="KW-0805">Transcription regulation</keyword>
<dbReference type="GO" id="GO:0000981">
    <property type="term" value="F:DNA-binding transcription factor activity, RNA polymerase II-specific"/>
    <property type="evidence" value="ECO:0007669"/>
    <property type="project" value="TreeGrafter"/>
</dbReference>
<evidence type="ECO:0000256" key="5">
    <source>
        <dbReference type="ARBA" id="ARBA00023306"/>
    </source>
</evidence>
<accession>A0AAF0QCN3</accession>
<evidence type="ECO:0000313" key="9">
    <source>
        <dbReference type="Proteomes" id="UP001234989"/>
    </source>
</evidence>
<name>A0AAF0QCN3_SOLVR</name>
<evidence type="ECO:0000256" key="4">
    <source>
        <dbReference type="ARBA" id="ARBA00023163"/>
    </source>
</evidence>
<dbReference type="Gene3D" id="1.10.10.10">
    <property type="entry name" value="Winged helix-like DNA-binding domain superfamily/Winged helix DNA-binding domain"/>
    <property type="match status" value="2"/>
</dbReference>
<keyword evidence="6" id="KW-0539">Nucleus</keyword>
<dbReference type="GO" id="GO:0000978">
    <property type="term" value="F:RNA polymerase II cis-regulatory region sequence-specific DNA binding"/>
    <property type="evidence" value="ECO:0007669"/>
    <property type="project" value="InterPro"/>
</dbReference>
<feature type="domain" description="E2F/DP family winged-helix DNA-binding" evidence="7">
    <location>
        <begin position="20"/>
        <end position="95"/>
    </location>
</feature>
<protein>
    <recommendedName>
        <fullName evidence="7">E2F/DP family winged-helix DNA-binding domain-containing protein</fullName>
    </recommendedName>
</protein>
<evidence type="ECO:0000259" key="7">
    <source>
        <dbReference type="SMART" id="SM01372"/>
    </source>
</evidence>
<dbReference type="InterPro" id="IPR015633">
    <property type="entry name" value="E2F"/>
</dbReference>
<comment type="similarity">
    <text evidence="1 6">Belongs to the E2F/DP family.</text>
</comment>
<proteinExistence type="inferred from homology"/>
<dbReference type="InterPro" id="IPR036390">
    <property type="entry name" value="WH_DNA-bd_sf"/>
</dbReference>
<organism evidence="8 9">
    <name type="scientific">Solanum verrucosum</name>
    <dbReference type="NCBI Taxonomy" id="315347"/>
    <lineage>
        <taxon>Eukaryota</taxon>
        <taxon>Viridiplantae</taxon>
        <taxon>Streptophyta</taxon>
        <taxon>Embryophyta</taxon>
        <taxon>Tracheophyta</taxon>
        <taxon>Spermatophyta</taxon>
        <taxon>Magnoliopsida</taxon>
        <taxon>eudicotyledons</taxon>
        <taxon>Gunneridae</taxon>
        <taxon>Pentapetalae</taxon>
        <taxon>asterids</taxon>
        <taxon>lamiids</taxon>
        <taxon>Solanales</taxon>
        <taxon>Solanaceae</taxon>
        <taxon>Solanoideae</taxon>
        <taxon>Solaneae</taxon>
        <taxon>Solanum</taxon>
    </lineage>
</organism>